<dbReference type="Proteomes" id="UP001597641">
    <property type="component" value="Unassembled WGS sequence"/>
</dbReference>
<feature type="transmembrane region" description="Helical" evidence="1">
    <location>
        <begin position="390"/>
        <end position="406"/>
    </location>
</feature>
<keyword evidence="1" id="KW-1133">Transmembrane helix</keyword>
<gene>
    <name evidence="2" type="ORF">ACFS7Z_18975</name>
</gene>
<feature type="transmembrane region" description="Helical" evidence="1">
    <location>
        <begin position="253"/>
        <end position="274"/>
    </location>
</feature>
<feature type="transmembrane region" description="Helical" evidence="1">
    <location>
        <begin position="323"/>
        <end position="340"/>
    </location>
</feature>
<feature type="transmembrane region" description="Helical" evidence="1">
    <location>
        <begin position="412"/>
        <end position="429"/>
    </location>
</feature>
<evidence type="ECO:0000256" key="1">
    <source>
        <dbReference type="SAM" id="Phobius"/>
    </source>
</evidence>
<evidence type="ECO:0000313" key="2">
    <source>
        <dbReference type="EMBL" id="MFD3002463.1"/>
    </source>
</evidence>
<dbReference type="EMBL" id="JBHUOX010000017">
    <property type="protein sequence ID" value="MFD3002463.1"/>
    <property type="molecule type" value="Genomic_DNA"/>
</dbReference>
<organism evidence="2 3">
    <name type="scientific">Pontibacter toksunensis</name>
    <dbReference type="NCBI Taxonomy" id="1332631"/>
    <lineage>
        <taxon>Bacteria</taxon>
        <taxon>Pseudomonadati</taxon>
        <taxon>Bacteroidota</taxon>
        <taxon>Cytophagia</taxon>
        <taxon>Cytophagales</taxon>
        <taxon>Hymenobacteraceae</taxon>
        <taxon>Pontibacter</taxon>
    </lineage>
</organism>
<protein>
    <submittedName>
        <fullName evidence="2">Uncharacterized protein</fullName>
    </submittedName>
</protein>
<dbReference type="RefSeq" id="WP_377487931.1">
    <property type="nucleotide sequence ID" value="NZ_JBHUOX010000017.1"/>
</dbReference>
<keyword evidence="1" id="KW-0472">Membrane</keyword>
<reference evidence="3" key="1">
    <citation type="journal article" date="2019" name="Int. J. Syst. Evol. Microbiol.">
        <title>The Global Catalogue of Microorganisms (GCM) 10K type strain sequencing project: providing services to taxonomists for standard genome sequencing and annotation.</title>
        <authorList>
            <consortium name="The Broad Institute Genomics Platform"/>
            <consortium name="The Broad Institute Genome Sequencing Center for Infectious Disease"/>
            <person name="Wu L."/>
            <person name="Ma J."/>
        </authorList>
    </citation>
    <scope>NUCLEOTIDE SEQUENCE [LARGE SCALE GENOMIC DNA]</scope>
    <source>
        <strain evidence="3">KCTC 23984</strain>
    </source>
</reference>
<sequence length="440" mass="49669">MKKFLFIIRLSRNQLWLCLGAMLVLNLLVLAGTWVARTLQVTDHGLRSGLRLLDLANENTIATWYSSMLLLSVALMSAICFRADWQRFQHWREKYLSYGWLLFCMIFVTLSLDEVGSFHETIGNTAAFKVFDSNSGWMLFYVVILLVGGFMFTFSFVRLIRSKWSVAFAVAGLLLFLSNPLQEHYEIAAYMAAPDPTLWVRPISLLLLEEGSEIFASSCFLVSTVAYTQFITKQQTSDKLGASLPQISLNFSFSRRTVFVTLLLVITVLAAVFAAVEIGITDTEGRDAGIPQNWFPSVIAFLVFVSSLYIYFIADQTNNHNRYFYLLLALVSVSISMYYGSNLYAHYIWKTAAGILPAKALKVFFLLAATILSLRLILVVNDKWSRLRTAAWAIFFFASFSLHPLYAAKLAFAAFACLLLALTAHVYFWQAAPPQELVKS</sequence>
<feature type="transmembrane region" description="Helical" evidence="1">
    <location>
        <begin position="138"/>
        <end position="157"/>
    </location>
</feature>
<feature type="transmembrane region" description="Helical" evidence="1">
    <location>
        <begin position="294"/>
        <end position="314"/>
    </location>
</feature>
<feature type="transmembrane region" description="Helical" evidence="1">
    <location>
        <begin position="360"/>
        <end position="378"/>
    </location>
</feature>
<proteinExistence type="predicted"/>
<feature type="transmembrane region" description="Helical" evidence="1">
    <location>
        <begin position="62"/>
        <end position="83"/>
    </location>
</feature>
<keyword evidence="1" id="KW-0812">Transmembrane</keyword>
<comment type="caution">
    <text evidence="2">The sequence shown here is derived from an EMBL/GenBank/DDBJ whole genome shotgun (WGS) entry which is preliminary data.</text>
</comment>
<keyword evidence="3" id="KW-1185">Reference proteome</keyword>
<accession>A0ABW6C2F3</accession>
<feature type="transmembrane region" description="Helical" evidence="1">
    <location>
        <begin position="95"/>
        <end position="112"/>
    </location>
</feature>
<name>A0ABW6C2F3_9BACT</name>
<evidence type="ECO:0000313" key="3">
    <source>
        <dbReference type="Proteomes" id="UP001597641"/>
    </source>
</evidence>